<dbReference type="EMBL" id="CM044705">
    <property type="protein sequence ID" value="KAI5662961.1"/>
    <property type="molecule type" value="Genomic_DNA"/>
</dbReference>
<evidence type="ECO:0000313" key="1">
    <source>
        <dbReference type="EMBL" id="KAI5662961.1"/>
    </source>
</evidence>
<name>A0ACC0AQR3_CATRO</name>
<evidence type="ECO:0000313" key="2">
    <source>
        <dbReference type="Proteomes" id="UP001060085"/>
    </source>
</evidence>
<organism evidence="1 2">
    <name type="scientific">Catharanthus roseus</name>
    <name type="common">Madagascar periwinkle</name>
    <name type="synonym">Vinca rosea</name>
    <dbReference type="NCBI Taxonomy" id="4058"/>
    <lineage>
        <taxon>Eukaryota</taxon>
        <taxon>Viridiplantae</taxon>
        <taxon>Streptophyta</taxon>
        <taxon>Embryophyta</taxon>
        <taxon>Tracheophyta</taxon>
        <taxon>Spermatophyta</taxon>
        <taxon>Magnoliopsida</taxon>
        <taxon>eudicotyledons</taxon>
        <taxon>Gunneridae</taxon>
        <taxon>Pentapetalae</taxon>
        <taxon>asterids</taxon>
        <taxon>lamiids</taxon>
        <taxon>Gentianales</taxon>
        <taxon>Apocynaceae</taxon>
        <taxon>Rauvolfioideae</taxon>
        <taxon>Vinceae</taxon>
        <taxon>Catharanthinae</taxon>
        <taxon>Catharanthus</taxon>
    </lineage>
</organism>
<gene>
    <name evidence="1" type="ORF">M9H77_22284</name>
</gene>
<dbReference type="Proteomes" id="UP001060085">
    <property type="component" value="Linkage Group LG05"/>
</dbReference>
<reference evidence="2" key="1">
    <citation type="journal article" date="2023" name="Nat. Plants">
        <title>Single-cell RNA sequencing provides a high-resolution roadmap for understanding the multicellular compartmentation of specialized metabolism.</title>
        <authorList>
            <person name="Sun S."/>
            <person name="Shen X."/>
            <person name="Li Y."/>
            <person name="Li Y."/>
            <person name="Wang S."/>
            <person name="Li R."/>
            <person name="Zhang H."/>
            <person name="Shen G."/>
            <person name="Guo B."/>
            <person name="Wei J."/>
            <person name="Xu J."/>
            <person name="St-Pierre B."/>
            <person name="Chen S."/>
            <person name="Sun C."/>
        </authorList>
    </citation>
    <scope>NUCLEOTIDE SEQUENCE [LARGE SCALE GENOMIC DNA]</scope>
</reference>
<proteinExistence type="predicted"/>
<keyword evidence="2" id="KW-1185">Reference proteome</keyword>
<sequence>MNWLEERDEEVDGRRQEHGESLKLVIPTMVLLFKSGSFPGNFAPKRLKSIGGKTGIKPLSVHLFSSEYKSTVKSAFLRSIIWRSLCVSFHSTFFQEPSSSMASDSSSIDDVPNDPSILRNTMLAFQASAYILQPSPQVTPASLVHNRRYISPLISLVRPSRQALLSHRCMCIMHLIAFVIVCSLVLLREGLALADIEQCNELKKAIEQTIRNRKLKEFINDASAKRLSGSDNTKRPWNVNPWNKVILYVAPLVGFTGQTVKSAGNITLLVSVKDTGHMVEFLIVSAPTLYNCITSRSILNQFQANISICELFIDIPIGEKIYTIYGEQKAAQESYFATMQKVEKEEESIEFTEHNWESQKERNWCFKRKGHSGNIARESIRKERTYQRRRIHTRRSRRALVCLCYEIYVGSNEVEYKAFLVGLRMANSLKLMYILVCSGSQVVIGQIIGIFEAKEENMKQYLACVQHLLSEFLCINFEKVPREQNTKADILSKLSARDPLKPSKAHSDTLRNRENECGRGATSRTYRGSKETAVACMRGQSRRRQQNDDSYFQRLETKPYSEYE</sequence>
<accession>A0ACC0AQR3</accession>
<protein>
    <submittedName>
        <fullName evidence="1">Uncharacterized protein</fullName>
    </submittedName>
</protein>
<comment type="caution">
    <text evidence="1">The sequence shown here is derived from an EMBL/GenBank/DDBJ whole genome shotgun (WGS) entry which is preliminary data.</text>
</comment>